<dbReference type="InterPro" id="IPR050511">
    <property type="entry name" value="AMPK_gamma/SDS23_families"/>
</dbReference>
<accession>A0A9D4VU65</accession>
<keyword evidence="6" id="KW-1185">Reference proteome</keyword>
<dbReference type="Proteomes" id="UP001058974">
    <property type="component" value="Chromosome 7"/>
</dbReference>
<evidence type="ECO:0000256" key="3">
    <source>
        <dbReference type="PROSITE-ProRule" id="PRU00703"/>
    </source>
</evidence>
<dbReference type="PANTHER" id="PTHR13780">
    <property type="entry name" value="AMP-ACTIVATED PROTEIN KINASE, GAMMA REGULATORY SUBUNIT"/>
    <property type="match status" value="1"/>
</dbReference>
<evidence type="ECO:0000256" key="2">
    <source>
        <dbReference type="ARBA" id="ARBA00023122"/>
    </source>
</evidence>
<reference evidence="5 6" key="1">
    <citation type="journal article" date="2022" name="Nat. Genet.">
        <title>Improved pea reference genome and pan-genome highlight genomic features and evolutionary characteristics.</title>
        <authorList>
            <person name="Yang T."/>
            <person name="Liu R."/>
            <person name="Luo Y."/>
            <person name="Hu S."/>
            <person name="Wang D."/>
            <person name="Wang C."/>
            <person name="Pandey M.K."/>
            <person name="Ge S."/>
            <person name="Xu Q."/>
            <person name="Li N."/>
            <person name="Li G."/>
            <person name="Huang Y."/>
            <person name="Saxena R.K."/>
            <person name="Ji Y."/>
            <person name="Li M."/>
            <person name="Yan X."/>
            <person name="He Y."/>
            <person name="Liu Y."/>
            <person name="Wang X."/>
            <person name="Xiang C."/>
            <person name="Varshney R.K."/>
            <person name="Ding H."/>
            <person name="Gao S."/>
            <person name="Zong X."/>
        </authorList>
    </citation>
    <scope>NUCLEOTIDE SEQUENCE [LARGE SCALE GENOMIC DNA]</scope>
    <source>
        <strain evidence="5 6">cv. Zhongwan 6</strain>
    </source>
</reference>
<dbReference type="PANTHER" id="PTHR13780:SF118">
    <property type="entry name" value="CBS DOMAIN, IMMUNOGLOBULIN E-SET-RELATED"/>
    <property type="match status" value="1"/>
</dbReference>
<evidence type="ECO:0000313" key="5">
    <source>
        <dbReference type="EMBL" id="KAI5388801.1"/>
    </source>
</evidence>
<protein>
    <recommendedName>
        <fullName evidence="4">CBS domain-containing protein</fullName>
    </recommendedName>
</protein>
<keyword evidence="2 3" id="KW-0129">CBS domain</keyword>
<dbReference type="Gramene" id="Psat07G0445700-T1">
    <property type="protein sequence ID" value="KAI5388801.1"/>
    <property type="gene ID" value="KIW84_074457"/>
</dbReference>
<keyword evidence="1" id="KW-0677">Repeat</keyword>
<proteinExistence type="predicted"/>
<organism evidence="5 6">
    <name type="scientific">Pisum sativum</name>
    <name type="common">Garden pea</name>
    <name type="synonym">Lathyrus oleraceus</name>
    <dbReference type="NCBI Taxonomy" id="3888"/>
    <lineage>
        <taxon>Eukaryota</taxon>
        <taxon>Viridiplantae</taxon>
        <taxon>Streptophyta</taxon>
        <taxon>Embryophyta</taxon>
        <taxon>Tracheophyta</taxon>
        <taxon>Spermatophyta</taxon>
        <taxon>Magnoliopsida</taxon>
        <taxon>eudicotyledons</taxon>
        <taxon>Gunneridae</taxon>
        <taxon>Pentapetalae</taxon>
        <taxon>rosids</taxon>
        <taxon>fabids</taxon>
        <taxon>Fabales</taxon>
        <taxon>Fabaceae</taxon>
        <taxon>Papilionoideae</taxon>
        <taxon>50 kb inversion clade</taxon>
        <taxon>NPAAA clade</taxon>
        <taxon>Hologalegina</taxon>
        <taxon>IRL clade</taxon>
        <taxon>Fabeae</taxon>
        <taxon>Lathyrus</taxon>
    </lineage>
</organism>
<sequence length="224" mass="25374">MESLTLKSEANGLEQQQLSVLDFLRNQMTDDDKQELVNKTGQLHYWLIKNAQEDENRDLNQLLCSTDGEPLSWTARAKIALDSARDGEVSEIKGERIKVLCTSGKMIVVKTPSIYHKDAKVPPCEMDDRTKLAYLHEPESLKNQTSRQRIAAYLSMQTAYELLPESGKVVTLDVDLPVKQAFRILHEQGVPMAPLGDFCKGQFGGVLSILDLYFNFKRARESWV</sequence>
<dbReference type="AlphaFoldDB" id="A0A9D4VU65"/>
<dbReference type="InterPro" id="IPR046342">
    <property type="entry name" value="CBS_dom_sf"/>
</dbReference>
<comment type="caution">
    <text evidence="5">The sequence shown here is derived from an EMBL/GenBank/DDBJ whole genome shotgun (WGS) entry which is preliminary data.</text>
</comment>
<dbReference type="SUPFAM" id="SSF54631">
    <property type="entry name" value="CBS-domain pair"/>
    <property type="match status" value="1"/>
</dbReference>
<dbReference type="InterPro" id="IPR000644">
    <property type="entry name" value="CBS_dom"/>
</dbReference>
<feature type="domain" description="CBS" evidence="4">
    <location>
        <begin position="162"/>
        <end position="222"/>
    </location>
</feature>
<evidence type="ECO:0000259" key="4">
    <source>
        <dbReference type="PROSITE" id="PS51371"/>
    </source>
</evidence>
<dbReference type="PROSITE" id="PS51371">
    <property type="entry name" value="CBS"/>
    <property type="match status" value="1"/>
</dbReference>
<name>A0A9D4VU65_PEA</name>
<dbReference type="EMBL" id="JAMSHJ010000007">
    <property type="protein sequence ID" value="KAI5388801.1"/>
    <property type="molecule type" value="Genomic_DNA"/>
</dbReference>
<dbReference type="Gene3D" id="3.10.580.10">
    <property type="entry name" value="CBS-domain"/>
    <property type="match status" value="1"/>
</dbReference>
<evidence type="ECO:0000313" key="6">
    <source>
        <dbReference type="Proteomes" id="UP001058974"/>
    </source>
</evidence>
<evidence type="ECO:0000256" key="1">
    <source>
        <dbReference type="ARBA" id="ARBA00022737"/>
    </source>
</evidence>
<gene>
    <name evidence="5" type="ORF">KIW84_074457</name>
</gene>